<sequence length="189" mass="21001">MQHIYFFGYGSLVNRTTHLHTPAHRARLHGWHRAWRAVPERALCYLTAVRDPQASIDGLIAPVPGESWADLDQREAAYDRHDATAALDHQSDAQEIVVYAIDPARHRAPGEDNPILLSYLDVVVAGYLSEFGPAGPAQFFDTTLGWEAPILDDRAAPQYSRARDLTDEIRTLTDTGLELMGSRIITAAD</sequence>
<name>A0A239KW75_9RHOB</name>
<proteinExistence type="predicted"/>
<reference evidence="2 3" key="1">
    <citation type="submission" date="2017-06" db="EMBL/GenBank/DDBJ databases">
        <authorList>
            <person name="Kim H.J."/>
            <person name="Triplett B.A."/>
        </authorList>
    </citation>
    <scope>NUCLEOTIDE SEQUENCE [LARGE SCALE GENOMIC DNA]</scope>
    <source>
        <strain evidence="2 3">DSM 11445</strain>
    </source>
</reference>
<gene>
    <name evidence="2" type="ORF">SAMN04488078_107312</name>
</gene>
<organism evidence="2 3">
    <name type="scientific">Antarctobacter heliothermus</name>
    <dbReference type="NCBI Taxonomy" id="74033"/>
    <lineage>
        <taxon>Bacteria</taxon>
        <taxon>Pseudomonadati</taxon>
        <taxon>Pseudomonadota</taxon>
        <taxon>Alphaproteobacteria</taxon>
        <taxon>Rhodobacterales</taxon>
        <taxon>Roseobacteraceae</taxon>
        <taxon>Antarctobacter</taxon>
    </lineage>
</organism>
<dbReference type="InterPro" id="IPR009288">
    <property type="entry name" value="AIG2-like_dom"/>
</dbReference>
<dbReference type="RefSeq" id="WP_089280119.1">
    <property type="nucleotide sequence ID" value="NZ_FZON01000073.1"/>
</dbReference>
<protein>
    <submittedName>
        <fullName evidence="2">ChaC-like protein</fullName>
    </submittedName>
</protein>
<evidence type="ECO:0000259" key="1">
    <source>
        <dbReference type="Pfam" id="PF06094"/>
    </source>
</evidence>
<dbReference type="SUPFAM" id="SSF110857">
    <property type="entry name" value="Gamma-glutamyl cyclotransferase-like"/>
    <property type="match status" value="1"/>
</dbReference>
<dbReference type="EMBL" id="FZON01000073">
    <property type="protein sequence ID" value="SNT22481.1"/>
    <property type="molecule type" value="Genomic_DNA"/>
</dbReference>
<dbReference type="Gene3D" id="3.10.490.10">
    <property type="entry name" value="Gamma-glutamyl cyclotransferase-like"/>
    <property type="match status" value="1"/>
</dbReference>
<feature type="domain" description="Gamma-glutamylcyclotransferase AIG2-like" evidence="1">
    <location>
        <begin position="7"/>
        <end position="103"/>
    </location>
</feature>
<dbReference type="InterPro" id="IPR013024">
    <property type="entry name" value="GGCT-like"/>
</dbReference>
<accession>A0A239KW75</accession>
<evidence type="ECO:0000313" key="3">
    <source>
        <dbReference type="Proteomes" id="UP000198440"/>
    </source>
</evidence>
<dbReference type="Proteomes" id="UP000198440">
    <property type="component" value="Unassembled WGS sequence"/>
</dbReference>
<evidence type="ECO:0000313" key="2">
    <source>
        <dbReference type="EMBL" id="SNT22481.1"/>
    </source>
</evidence>
<dbReference type="InterPro" id="IPR036568">
    <property type="entry name" value="GGCT-like_sf"/>
</dbReference>
<dbReference type="AlphaFoldDB" id="A0A239KW75"/>
<dbReference type="OrthoDB" id="5567366at2"/>
<dbReference type="Pfam" id="PF06094">
    <property type="entry name" value="GGACT"/>
    <property type="match status" value="1"/>
</dbReference>
<dbReference type="CDD" id="cd06661">
    <property type="entry name" value="GGCT_like"/>
    <property type="match status" value="1"/>
</dbReference>